<dbReference type="SMART" id="SM00116">
    <property type="entry name" value="CBS"/>
    <property type="match status" value="2"/>
</dbReference>
<keyword evidence="2" id="KW-0129">CBS domain</keyword>
<accession>A0ABW6A1B8</accession>
<gene>
    <name evidence="4" type="ORF">ACFS6H_05170</name>
</gene>
<sequence>MLTGDLTYQAIPSLKLTDKVYQALQLMADNQTLHLAVIDADDKYLGLVSEEMLLSVENDDNDLQSLQHTLLPASVKADEFFFKALQLVVDHDLSIAPVIDQENFLLGVVTHIDLLRQLADFNGIHQPGGIIVLEIESLQYSFSEISKIVEQNDAQITQLNSSTHPDTGLTLITVRLNKMEISDIIASFQRYEYTIKYYFGEEIYENELKSNYDNLMNYLSI</sequence>
<evidence type="ECO:0000256" key="1">
    <source>
        <dbReference type="ARBA" id="ARBA00022737"/>
    </source>
</evidence>
<dbReference type="Proteomes" id="UP001597511">
    <property type="component" value="Unassembled WGS sequence"/>
</dbReference>
<feature type="domain" description="CBS" evidence="3">
    <location>
        <begin position="6"/>
        <end position="63"/>
    </location>
</feature>
<keyword evidence="1" id="KW-0677">Repeat</keyword>
<protein>
    <submittedName>
        <fullName evidence="4">CBS domain-containing protein</fullName>
    </submittedName>
</protein>
<dbReference type="PANTHER" id="PTHR48108">
    <property type="entry name" value="CBS DOMAIN-CONTAINING PROTEIN CBSX2, CHLOROPLASTIC"/>
    <property type="match status" value="1"/>
</dbReference>
<dbReference type="EMBL" id="JBHUOZ010000001">
    <property type="protein sequence ID" value="MFD2919094.1"/>
    <property type="molecule type" value="Genomic_DNA"/>
</dbReference>
<feature type="domain" description="CBS" evidence="3">
    <location>
        <begin position="67"/>
        <end position="127"/>
    </location>
</feature>
<evidence type="ECO:0000259" key="3">
    <source>
        <dbReference type="PROSITE" id="PS51371"/>
    </source>
</evidence>
<evidence type="ECO:0000256" key="2">
    <source>
        <dbReference type="PROSITE-ProRule" id="PRU00703"/>
    </source>
</evidence>
<reference evidence="5" key="1">
    <citation type="journal article" date="2019" name="Int. J. Syst. Evol. Microbiol.">
        <title>The Global Catalogue of Microorganisms (GCM) 10K type strain sequencing project: providing services to taxonomists for standard genome sequencing and annotation.</title>
        <authorList>
            <consortium name="The Broad Institute Genomics Platform"/>
            <consortium name="The Broad Institute Genome Sequencing Center for Infectious Disease"/>
            <person name="Wu L."/>
            <person name="Ma J."/>
        </authorList>
    </citation>
    <scope>NUCLEOTIDE SEQUENCE [LARGE SCALE GENOMIC DNA]</scope>
    <source>
        <strain evidence="5">KCTC 23299</strain>
    </source>
</reference>
<name>A0ABW6A1B8_9BACT</name>
<organism evidence="4 5">
    <name type="scientific">Terrimonas rubra</name>
    <dbReference type="NCBI Taxonomy" id="1035890"/>
    <lineage>
        <taxon>Bacteria</taxon>
        <taxon>Pseudomonadati</taxon>
        <taxon>Bacteroidota</taxon>
        <taxon>Chitinophagia</taxon>
        <taxon>Chitinophagales</taxon>
        <taxon>Chitinophagaceae</taxon>
        <taxon>Terrimonas</taxon>
    </lineage>
</organism>
<dbReference type="Gene3D" id="3.10.580.10">
    <property type="entry name" value="CBS-domain"/>
    <property type="match status" value="2"/>
</dbReference>
<evidence type="ECO:0000313" key="4">
    <source>
        <dbReference type="EMBL" id="MFD2919094.1"/>
    </source>
</evidence>
<dbReference type="InterPro" id="IPR051462">
    <property type="entry name" value="CBS_domain-containing"/>
</dbReference>
<evidence type="ECO:0000313" key="5">
    <source>
        <dbReference type="Proteomes" id="UP001597511"/>
    </source>
</evidence>
<dbReference type="Pfam" id="PF00571">
    <property type="entry name" value="CBS"/>
    <property type="match status" value="2"/>
</dbReference>
<dbReference type="RefSeq" id="WP_386095944.1">
    <property type="nucleotide sequence ID" value="NZ_JBHUOZ010000001.1"/>
</dbReference>
<dbReference type="InterPro" id="IPR000644">
    <property type="entry name" value="CBS_dom"/>
</dbReference>
<dbReference type="InterPro" id="IPR046342">
    <property type="entry name" value="CBS_dom_sf"/>
</dbReference>
<comment type="caution">
    <text evidence="4">The sequence shown here is derived from an EMBL/GenBank/DDBJ whole genome shotgun (WGS) entry which is preliminary data.</text>
</comment>
<dbReference type="PROSITE" id="PS51371">
    <property type="entry name" value="CBS"/>
    <property type="match status" value="2"/>
</dbReference>
<keyword evidence="5" id="KW-1185">Reference proteome</keyword>
<proteinExistence type="predicted"/>
<dbReference type="SUPFAM" id="SSF54631">
    <property type="entry name" value="CBS-domain pair"/>
    <property type="match status" value="1"/>
</dbReference>
<dbReference type="PANTHER" id="PTHR48108:SF26">
    <property type="entry name" value="CBS DOMAIN-CONTAINING PROTEIN DDB_G0289609"/>
    <property type="match status" value="1"/>
</dbReference>